<evidence type="ECO:0000313" key="2">
    <source>
        <dbReference type="EMBL" id="VUZ41574.1"/>
    </source>
</evidence>
<organism evidence="5">
    <name type="scientific">Hymenolepis diminuta</name>
    <name type="common">Rat tapeworm</name>
    <dbReference type="NCBI Taxonomy" id="6216"/>
    <lineage>
        <taxon>Eukaryota</taxon>
        <taxon>Metazoa</taxon>
        <taxon>Spiralia</taxon>
        <taxon>Lophotrochozoa</taxon>
        <taxon>Platyhelminthes</taxon>
        <taxon>Cestoda</taxon>
        <taxon>Eucestoda</taxon>
        <taxon>Cyclophyllidea</taxon>
        <taxon>Hymenolepididae</taxon>
        <taxon>Hymenolepis</taxon>
    </lineage>
</organism>
<evidence type="ECO:0000313" key="1">
    <source>
        <dbReference type="EMBL" id="VDL60721.1"/>
    </source>
</evidence>
<evidence type="ECO:0000313" key="3">
    <source>
        <dbReference type="Proteomes" id="UP000274504"/>
    </source>
</evidence>
<proteinExistence type="predicted"/>
<dbReference type="EMBL" id="CABIJS010000066">
    <property type="protein sequence ID" value="VUZ41574.1"/>
    <property type="molecule type" value="Genomic_DNA"/>
</dbReference>
<keyword evidence="4" id="KW-1185">Reference proteome</keyword>
<name>A0A0R3SSU4_HYMDI</name>
<evidence type="ECO:0000313" key="4">
    <source>
        <dbReference type="Proteomes" id="UP000321570"/>
    </source>
</evidence>
<accession>A0A0R3SSU4</accession>
<gene>
    <name evidence="1" type="ORF">HDID_LOCUS8403</name>
    <name evidence="2" type="ORF">WMSIL1_LOCUS2575</name>
</gene>
<reference evidence="1 3" key="2">
    <citation type="submission" date="2018-11" db="EMBL/GenBank/DDBJ databases">
        <authorList>
            <consortium name="Pathogen Informatics"/>
        </authorList>
    </citation>
    <scope>NUCLEOTIDE SEQUENCE [LARGE SCALE GENOMIC DNA]</scope>
</reference>
<reference evidence="2 4" key="3">
    <citation type="submission" date="2019-07" db="EMBL/GenBank/DDBJ databases">
        <authorList>
            <person name="Jastrzebski P J."/>
            <person name="Paukszto L."/>
            <person name="Jastrzebski P J."/>
        </authorList>
    </citation>
    <scope>NUCLEOTIDE SEQUENCE [LARGE SCALE GENOMIC DNA]</scope>
    <source>
        <strain evidence="2 4">WMS-il1</strain>
    </source>
</reference>
<dbReference type="Proteomes" id="UP000321570">
    <property type="component" value="Unassembled WGS sequence"/>
</dbReference>
<dbReference type="EMBL" id="UYSG01011073">
    <property type="protein sequence ID" value="VDL60721.1"/>
    <property type="molecule type" value="Genomic_DNA"/>
</dbReference>
<evidence type="ECO:0000313" key="5">
    <source>
        <dbReference type="WBParaSite" id="HDID_0000840501-mRNA-1"/>
    </source>
</evidence>
<dbReference type="WBParaSite" id="HDID_0000840501-mRNA-1">
    <property type="protein sequence ID" value="HDID_0000840501-mRNA-1"/>
    <property type="gene ID" value="HDID_0000840501"/>
</dbReference>
<sequence length="118" mass="13252">MGSLLAQNFPRAIETATKCTDAKRDDKTREECRVNAKCVKFAYLISPNSIEQVKKLFFLASSGPSISIVQFAIVPTSGSYLVSTHYTYLYNQQLSRSFVFDGNIYMTPTNFTVAIVYL</sequence>
<protein>
    <submittedName>
        <fullName evidence="1 5">Uncharacterized protein</fullName>
    </submittedName>
</protein>
<dbReference type="Proteomes" id="UP000274504">
    <property type="component" value="Unassembled WGS sequence"/>
</dbReference>
<reference evidence="5" key="1">
    <citation type="submission" date="2017-02" db="UniProtKB">
        <authorList>
            <consortium name="WormBaseParasite"/>
        </authorList>
    </citation>
    <scope>IDENTIFICATION</scope>
</reference>
<dbReference type="AlphaFoldDB" id="A0A0R3SSU4"/>